<dbReference type="Gene3D" id="3.40.720.10">
    <property type="entry name" value="Alkaline Phosphatase, subunit A"/>
    <property type="match status" value="1"/>
</dbReference>
<comment type="similarity">
    <text evidence="1">Belongs to the sulfatase family.</text>
</comment>
<dbReference type="KEGG" id="scu:SCE1572_23590"/>
<dbReference type="OrthoDB" id="5500422at2"/>
<dbReference type="PANTHER" id="PTHR42693:SF33">
    <property type="entry name" value="ARYLSULFATASE"/>
    <property type="match status" value="1"/>
</dbReference>
<dbReference type="EMBL" id="CP003969">
    <property type="protein sequence ID" value="AGP37200.1"/>
    <property type="molecule type" value="Genomic_DNA"/>
</dbReference>
<dbReference type="AlphaFoldDB" id="S4XZ47"/>
<dbReference type="PATRIC" id="fig|1254432.3.peg.5352"/>
<gene>
    <name evidence="4" type="ORF">SCE1572_23590</name>
</gene>
<feature type="region of interest" description="Disordered" evidence="2">
    <location>
        <begin position="49"/>
        <end position="108"/>
    </location>
</feature>
<dbReference type="GO" id="GO:0004065">
    <property type="term" value="F:arylsulfatase activity"/>
    <property type="evidence" value="ECO:0007669"/>
    <property type="project" value="TreeGrafter"/>
</dbReference>
<dbReference type="RefSeq" id="WP_020736645.1">
    <property type="nucleotide sequence ID" value="NC_021658.1"/>
</dbReference>
<evidence type="ECO:0000313" key="5">
    <source>
        <dbReference type="Proteomes" id="UP000014803"/>
    </source>
</evidence>
<dbReference type="eggNOG" id="COG3119">
    <property type="taxonomic scope" value="Bacteria"/>
</dbReference>
<dbReference type="InterPro" id="IPR000917">
    <property type="entry name" value="Sulfatase_N"/>
</dbReference>
<protein>
    <recommendedName>
        <fullName evidence="3">Sulfatase N-terminal domain-containing protein</fullName>
    </recommendedName>
</protein>
<reference evidence="4 5" key="1">
    <citation type="journal article" date="2013" name="Sci. Rep.">
        <title>Extraordinary expansion of a Sorangium cellulosum genome from an alkaline milieu.</title>
        <authorList>
            <person name="Han K."/>
            <person name="Li Z.F."/>
            <person name="Peng R."/>
            <person name="Zhu L.P."/>
            <person name="Zhou T."/>
            <person name="Wang L.G."/>
            <person name="Li S.G."/>
            <person name="Zhang X.B."/>
            <person name="Hu W."/>
            <person name="Wu Z.H."/>
            <person name="Qin N."/>
            <person name="Li Y.Z."/>
        </authorList>
    </citation>
    <scope>NUCLEOTIDE SEQUENCE [LARGE SCALE GENOMIC DNA]</scope>
    <source>
        <strain evidence="4 5">So0157-2</strain>
    </source>
</reference>
<organism evidence="4 5">
    <name type="scientific">Sorangium cellulosum So0157-2</name>
    <dbReference type="NCBI Taxonomy" id="1254432"/>
    <lineage>
        <taxon>Bacteria</taxon>
        <taxon>Pseudomonadati</taxon>
        <taxon>Myxococcota</taxon>
        <taxon>Polyangia</taxon>
        <taxon>Polyangiales</taxon>
        <taxon>Polyangiaceae</taxon>
        <taxon>Sorangium</taxon>
    </lineage>
</organism>
<dbReference type="Proteomes" id="UP000014803">
    <property type="component" value="Chromosome"/>
</dbReference>
<dbReference type="InterPro" id="IPR050738">
    <property type="entry name" value="Sulfatase"/>
</dbReference>
<dbReference type="Gene3D" id="3.30.1120.10">
    <property type="match status" value="1"/>
</dbReference>
<dbReference type="HOGENOM" id="CLU_543918_0_0_7"/>
<dbReference type="STRING" id="1254432.SCE1572_23590"/>
<proteinExistence type="inferred from homology"/>
<evidence type="ECO:0000259" key="3">
    <source>
        <dbReference type="Pfam" id="PF00884"/>
    </source>
</evidence>
<feature type="domain" description="Sulfatase N-terminal" evidence="3">
    <location>
        <begin position="114"/>
        <end position="386"/>
    </location>
</feature>
<dbReference type="PANTHER" id="PTHR42693">
    <property type="entry name" value="ARYLSULFATASE FAMILY MEMBER"/>
    <property type="match status" value="1"/>
</dbReference>
<feature type="compositionally biased region" description="Low complexity" evidence="2">
    <location>
        <begin position="66"/>
        <end position="97"/>
    </location>
</feature>
<feature type="region of interest" description="Disordered" evidence="2">
    <location>
        <begin position="1"/>
        <end position="29"/>
    </location>
</feature>
<evidence type="ECO:0000313" key="4">
    <source>
        <dbReference type="EMBL" id="AGP37200.1"/>
    </source>
</evidence>
<dbReference type="InterPro" id="IPR017850">
    <property type="entry name" value="Alkaline_phosphatase_core_sf"/>
</dbReference>
<evidence type="ECO:0000256" key="1">
    <source>
        <dbReference type="ARBA" id="ARBA00008779"/>
    </source>
</evidence>
<name>S4XZ47_SORCE</name>
<sequence length="501" mass="54445">MHTVASRTRAWEPEGQPAPSCPAPSWSAPSRLARRRLAAALALALVSAGAGCSREGDGHPPPARTPEPTARQDPAAAGSQAAAAESAAPADGSAAAGKEGGAAGPPAAQRPKMNVLVISVDSLRADMPWNGYERDIAPRLTAFEKKAVSYTRHYAISSYTSMSVGGFLAGRYPSEVERSGYFFGNYPDSVLMFPELLQKAGVRTMTAHAHFYFDQKAGFRQGFDVYEIVPGLSADNTTDRNVTSPGHLELAIKMLSDKANTSGTFFAYFHFLDPHDVYMTHEGIEPFGKRARDKYDGEVKFTDMHVGKLLDFVAQQPWGKDTAIIITADHGEAFGEHKMYRHGFEVWDVLTHVPLMIQAPGGITPRRIDVPRSSIDLAPTILDMTGAPPEPSFPGKSLVPELYGASAEARDVIVDLPRTSDNDRRRALISGRHKLIAYGDDDAFELYDVVADPGETKDIKREQGAVFEAMKAIYRERSAAIKDVCPKNTAKLKGKKKNKPC</sequence>
<dbReference type="SUPFAM" id="SSF53649">
    <property type="entry name" value="Alkaline phosphatase-like"/>
    <property type="match status" value="1"/>
</dbReference>
<dbReference type="Pfam" id="PF00884">
    <property type="entry name" value="Sulfatase"/>
    <property type="match status" value="1"/>
</dbReference>
<accession>S4XZ47</accession>
<evidence type="ECO:0000256" key="2">
    <source>
        <dbReference type="SAM" id="MobiDB-lite"/>
    </source>
</evidence>
<dbReference type="CDD" id="cd16148">
    <property type="entry name" value="sulfatase_like"/>
    <property type="match status" value="1"/>
</dbReference>